<dbReference type="Pfam" id="PF12833">
    <property type="entry name" value="HTH_18"/>
    <property type="match status" value="1"/>
</dbReference>
<dbReference type="PROSITE" id="PS01124">
    <property type="entry name" value="HTH_ARAC_FAMILY_2"/>
    <property type="match status" value="1"/>
</dbReference>
<reference evidence="5 6" key="1">
    <citation type="submission" date="2021-01" db="EMBL/GenBank/DDBJ databases">
        <title>Belnapia mucosa sp. nov. and Belnapia arida sp. nov., isolated from the Tabernas Desert (Almeria, Spain).</title>
        <authorList>
            <person name="Molina-Menor E."/>
            <person name="Vidal-Verdu A."/>
            <person name="Calonge A."/>
            <person name="Satari L."/>
            <person name="Pereto Magraner J."/>
            <person name="Porcar Miralles M."/>
        </authorList>
    </citation>
    <scope>NUCLEOTIDE SEQUENCE [LARGE SCALE GENOMIC DNA]</scope>
    <source>
        <strain evidence="5 6">T6</strain>
    </source>
</reference>
<name>A0ABS1V7M8_9PROT</name>
<dbReference type="SUPFAM" id="SSF46689">
    <property type="entry name" value="Homeodomain-like"/>
    <property type="match status" value="2"/>
</dbReference>
<evidence type="ECO:0000259" key="4">
    <source>
        <dbReference type="PROSITE" id="PS01124"/>
    </source>
</evidence>
<dbReference type="PANTHER" id="PTHR46796:SF14">
    <property type="entry name" value="TRANSCRIPTIONAL REGULATORY PROTEIN"/>
    <property type="match status" value="1"/>
</dbReference>
<keyword evidence="3" id="KW-0804">Transcription</keyword>
<protein>
    <submittedName>
        <fullName evidence="5">Helix-turn-helix transcriptional regulator</fullName>
    </submittedName>
</protein>
<evidence type="ECO:0000256" key="2">
    <source>
        <dbReference type="ARBA" id="ARBA00023125"/>
    </source>
</evidence>
<dbReference type="InterPro" id="IPR020449">
    <property type="entry name" value="Tscrpt_reg_AraC-type_HTH"/>
</dbReference>
<dbReference type="RefSeq" id="WP_202827404.1">
    <property type="nucleotide sequence ID" value="NZ_JAEUXJ010000009.1"/>
</dbReference>
<dbReference type="InterPro" id="IPR009057">
    <property type="entry name" value="Homeodomain-like_sf"/>
</dbReference>
<dbReference type="InterPro" id="IPR018060">
    <property type="entry name" value="HTH_AraC"/>
</dbReference>
<keyword evidence="1" id="KW-0805">Transcription regulation</keyword>
<sequence>MAIQTLLTEGAVTVIDYRCEAGPQARPQAEAHGGFSVSYVRRGSFGYASGRLRCDLVAGSTLLGYPDDEYRCVHEHACGDECLSVQLAPDLATGLEDRAARWRLGALPPLPELVVLGELAQAAAEGRSDIGLDEAALLYAARCLALLTPEARREAPPGAVERRRMVELALWIEAQAAEPLGLREIARQAGLSRFHLLRLFTRVLGVTPHQHLVRARLRRAARLLSAEGSSISDIAYEVGFGDLSNFIRTFRRAAGVSPRGFRRLARGDRNILQERLALPAAG</sequence>
<feature type="domain" description="HTH araC/xylS-type" evidence="4">
    <location>
        <begin position="166"/>
        <end position="264"/>
    </location>
</feature>
<comment type="caution">
    <text evidence="5">The sequence shown here is derived from an EMBL/GenBank/DDBJ whole genome shotgun (WGS) entry which is preliminary data.</text>
</comment>
<organism evidence="5 6">
    <name type="scientific">Belnapia mucosa</name>
    <dbReference type="NCBI Taxonomy" id="2804532"/>
    <lineage>
        <taxon>Bacteria</taxon>
        <taxon>Pseudomonadati</taxon>
        <taxon>Pseudomonadota</taxon>
        <taxon>Alphaproteobacteria</taxon>
        <taxon>Acetobacterales</taxon>
        <taxon>Roseomonadaceae</taxon>
        <taxon>Belnapia</taxon>
    </lineage>
</organism>
<dbReference type="PROSITE" id="PS00041">
    <property type="entry name" value="HTH_ARAC_FAMILY_1"/>
    <property type="match status" value="1"/>
</dbReference>
<proteinExistence type="predicted"/>
<dbReference type="PRINTS" id="PR00032">
    <property type="entry name" value="HTHARAC"/>
</dbReference>
<dbReference type="Gene3D" id="1.10.10.60">
    <property type="entry name" value="Homeodomain-like"/>
    <property type="match status" value="2"/>
</dbReference>
<dbReference type="PANTHER" id="PTHR46796">
    <property type="entry name" value="HTH-TYPE TRANSCRIPTIONAL ACTIVATOR RHAS-RELATED"/>
    <property type="match status" value="1"/>
</dbReference>
<dbReference type="Proteomes" id="UP000606490">
    <property type="component" value="Unassembled WGS sequence"/>
</dbReference>
<accession>A0ABS1V7M8</accession>
<dbReference type="InterPro" id="IPR050204">
    <property type="entry name" value="AraC_XylS_family_regulators"/>
</dbReference>
<keyword evidence="2" id="KW-0238">DNA-binding</keyword>
<evidence type="ECO:0000256" key="1">
    <source>
        <dbReference type="ARBA" id="ARBA00023015"/>
    </source>
</evidence>
<keyword evidence="6" id="KW-1185">Reference proteome</keyword>
<evidence type="ECO:0000256" key="3">
    <source>
        <dbReference type="ARBA" id="ARBA00023163"/>
    </source>
</evidence>
<evidence type="ECO:0000313" key="6">
    <source>
        <dbReference type="Proteomes" id="UP000606490"/>
    </source>
</evidence>
<dbReference type="InterPro" id="IPR018062">
    <property type="entry name" value="HTH_AraC-typ_CS"/>
</dbReference>
<dbReference type="EMBL" id="JAEUXJ010000009">
    <property type="protein sequence ID" value="MBL6457666.1"/>
    <property type="molecule type" value="Genomic_DNA"/>
</dbReference>
<gene>
    <name evidence="5" type="ORF">JMJ55_20220</name>
</gene>
<evidence type="ECO:0000313" key="5">
    <source>
        <dbReference type="EMBL" id="MBL6457666.1"/>
    </source>
</evidence>
<dbReference type="SMART" id="SM00342">
    <property type="entry name" value="HTH_ARAC"/>
    <property type="match status" value="1"/>
</dbReference>